<organism evidence="2 3">
    <name type="scientific">Fodinibius salicampi</name>
    <dbReference type="NCBI Taxonomy" id="1920655"/>
    <lineage>
        <taxon>Bacteria</taxon>
        <taxon>Pseudomonadati</taxon>
        <taxon>Balneolota</taxon>
        <taxon>Balneolia</taxon>
        <taxon>Balneolales</taxon>
        <taxon>Balneolaceae</taxon>
        <taxon>Fodinibius</taxon>
    </lineage>
</organism>
<accession>A0ABT3Q2K4</accession>
<reference evidence="2 3" key="1">
    <citation type="submission" date="2021-11" db="EMBL/GenBank/DDBJ databases">
        <title>Aliifidinibius sp. nov., a new bacterium isolated from saline soil.</title>
        <authorList>
            <person name="Galisteo C."/>
            <person name="De La Haba R."/>
            <person name="Sanchez-Porro C."/>
            <person name="Ventosa A."/>
        </authorList>
    </citation>
    <scope>NUCLEOTIDE SEQUENCE [LARGE SCALE GENOMIC DNA]</scope>
    <source>
        <strain evidence="2 3">KACC 190600</strain>
    </source>
</reference>
<comment type="caution">
    <text evidence="2">The sequence shown here is derived from an EMBL/GenBank/DDBJ whole genome shotgun (WGS) entry which is preliminary data.</text>
</comment>
<keyword evidence="1" id="KW-0732">Signal</keyword>
<name>A0ABT3Q2K4_9BACT</name>
<feature type="chain" id="PRO_5046468274" description="Outer membrane protein beta-barrel domain-containing protein" evidence="1">
    <location>
        <begin position="25"/>
        <end position="170"/>
    </location>
</feature>
<dbReference type="Gene3D" id="2.40.160.20">
    <property type="match status" value="1"/>
</dbReference>
<evidence type="ECO:0000313" key="3">
    <source>
        <dbReference type="Proteomes" id="UP001207337"/>
    </source>
</evidence>
<evidence type="ECO:0000313" key="2">
    <source>
        <dbReference type="EMBL" id="MCW9714306.1"/>
    </source>
</evidence>
<dbReference type="Proteomes" id="UP001207337">
    <property type="component" value="Unassembled WGS sequence"/>
</dbReference>
<evidence type="ECO:0000256" key="1">
    <source>
        <dbReference type="SAM" id="SignalP"/>
    </source>
</evidence>
<protein>
    <recommendedName>
        <fullName evidence="4">Outer membrane protein beta-barrel domain-containing protein</fullName>
    </recommendedName>
</protein>
<sequence>MKKLSCLLTVLLCSAFIWTVTVEAQEIRAGGGVGYGSKSENVNFNVSLYYSLPDLPIRVGADVGYSVPEKNAQSRFDQIEGNINGHLMAVDEEIFSLYGLTGLNIMHHRFKYDPDGAASFTESDTNLGINAGAGAELDMGFGRTYGEAKYIIGRDDVSQLILGLGVRVSI</sequence>
<dbReference type="RefSeq" id="WP_265791500.1">
    <property type="nucleotide sequence ID" value="NZ_BAABRS010000005.1"/>
</dbReference>
<gene>
    <name evidence="2" type="ORF">LQ318_15465</name>
</gene>
<evidence type="ECO:0008006" key="4">
    <source>
        <dbReference type="Google" id="ProtNLM"/>
    </source>
</evidence>
<keyword evidence="3" id="KW-1185">Reference proteome</keyword>
<dbReference type="EMBL" id="JAJNDC010000005">
    <property type="protein sequence ID" value="MCW9714306.1"/>
    <property type="molecule type" value="Genomic_DNA"/>
</dbReference>
<feature type="signal peptide" evidence="1">
    <location>
        <begin position="1"/>
        <end position="24"/>
    </location>
</feature>
<proteinExistence type="predicted"/>
<dbReference type="InterPro" id="IPR011250">
    <property type="entry name" value="OMP/PagP_B-barrel"/>
</dbReference>
<dbReference type="SUPFAM" id="SSF56925">
    <property type="entry name" value="OMPA-like"/>
    <property type="match status" value="1"/>
</dbReference>